<dbReference type="EMBL" id="BARS01031365">
    <property type="protein sequence ID" value="GAG17334.1"/>
    <property type="molecule type" value="Genomic_DNA"/>
</dbReference>
<protein>
    <recommendedName>
        <fullName evidence="2">Single-stranded DNA-binding protein</fullName>
    </recommendedName>
</protein>
<dbReference type="InterPro" id="IPR007499">
    <property type="entry name" value="ERF_bacteria_virus"/>
</dbReference>
<organism evidence="1">
    <name type="scientific">marine sediment metagenome</name>
    <dbReference type="NCBI Taxonomy" id="412755"/>
    <lineage>
        <taxon>unclassified sequences</taxon>
        <taxon>metagenomes</taxon>
        <taxon>ecological metagenomes</taxon>
    </lineage>
</organism>
<feature type="non-terminal residue" evidence="1">
    <location>
        <position position="1"/>
    </location>
</feature>
<evidence type="ECO:0000313" key="1">
    <source>
        <dbReference type="EMBL" id="GAG17334.1"/>
    </source>
</evidence>
<sequence length="163" mass="17862">LSQIQTKFKSKKSRFNSFGKYYFRSAEDILEATKPFLLELGVTVTVNEELIATEPMPVIQTTATITDGKDKITATSIVGVDLNQKGMQAPQQFGSASSYAKKYALGNLFLIDDTQDSDATNNHGKKLADITAAKNYLKNGGKIEAIKSKYQLTSAQEAELKTL</sequence>
<evidence type="ECO:0008006" key="2">
    <source>
        <dbReference type="Google" id="ProtNLM"/>
    </source>
</evidence>
<proteinExistence type="predicted"/>
<comment type="caution">
    <text evidence="1">The sequence shown here is derived from an EMBL/GenBank/DDBJ whole genome shotgun (WGS) entry which is preliminary data.</text>
</comment>
<gene>
    <name evidence="1" type="ORF">S01H1_48825</name>
</gene>
<name>X0VGA9_9ZZZZ</name>
<accession>X0VGA9</accession>
<dbReference type="Pfam" id="PF04404">
    <property type="entry name" value="ERF"/>
    <property type="match status" value="1"/>
</dbReference>
<dbReference type="AlphaFoldDB" id="X0VGA9"/>
<reference evidence="1" key="1">
    <citation type="journal article" date="2014" name="Front. Microbiol.">
        <title>High frequency of phylogenetically diverse reductive dehalogenase-homologous genes in deep subseafloor sedimentary metagenomes.</title>
        <authorList>
            <person name="Kawai M."/>
            <person name="Futagami T."/>
            <person name="Toyoda A."/>
            <person name="Takaki Y."/>
            <person name="Nishi S."/>
            <person name="Hori S."/>
            <person name="Arai W."/>
            <person name="Tsubouchi T."/>
            <person name="Morono Y."/>
            <person name="Uchiyama I."/>
            <person name="Ito T."/>
            <person name="Fujiyama A."/>
            <person name="Inagaki F."/>
            <person name="Takami H."/>
        </authorList>
    </citation>
    <scope>NUCLEOTIDE SEQUENCE</scope>
    <source>
        <strain evidence="1">Expedition CK06-06</strain>
    </source>
</reference>